<sequence length="247" mass="26250">PSAFVTYSPCNRVVLYRSRYLCCLHPPLFPVAIVAAMDTPTLSLLSSFPSLLLPFPIAANTAVATSLISSSSSVGHTRRCCFSLPSRAPSCCSTWLPLLPYTSLVASSHTLLCIALALGHDLLYHCHHCHHCHYTSVGDDDSNVAPTLTDVDRRCPSTAASPTASLIIVPSFPTSFIASSSTPPLLHYSCTINVVLVSSSLLVAITITATVRHPSLFRMAILPLPADPALPSSILALSDVVSMPLAR</sequence>
<reference evidence="1 2" key="1">
    <citation type="journal article" date="2014" name="Agronomy (Basel)">
        <title>A Draft Genome Sequence for Ensete ventricosum, the Drought-Tolerant Tree Against Hunger.</title>
        <authorList>
            <person name="Harrison J."/>
            <person name="Moore K.A."/>
            <person name="Paszkiewicz K."/>
            <person name="Jones T."/>
            <person name="Grant M."/>
            <person name="Ambacheew D."/>
            <person name="Muzemil S."/>
            <person name="Studholme D.J."/>
        </authorList>
    </citation>
    <scope>NUCLEOTIDE SEQUENCE [LARGE SCALE GENOMIC DNA]</scope>
</reference>
<gene>
    <name evidence="1" type="ORF">B296_00011039</name>
</gene>
<dbReference type="AlphaFoldDB" id="A0A426Z3U8"/>
<name>A0A426Z3U8_ENSVE</name>
<dbReference type="Proteomes" id="UP000287651">
    <property type="component" value="Unassembled WGS sequence"/>
</dbReference>
<comment type="caution">
    <text evidence="1">The sequence shown here is derived from an EMBL/GenBank/DDBJ whole genome shotgun (WGS) entry which is preliminary data.</text>
</comment>
<evidence type="ECO:0000313" key="1">
    <source>
        <dbReference type="EMBL" id="RRT58638.1"/>
    </source>
</evidence>
<protein>
    <submittedName>
        <fullName evidence="1">Uncharacterized protein</fullName>
    </submittedName>
</protein>
<accession>A0A426Z3U8</accession>
<dbReference type="EMBL" id="AMZH03008577">
    <property type="protein sequence ID" value="RRT58638.1"/>
    <property type="molecule type" value="Genomic_DNA"/>
</dbReference>
<proteinExistence type="predicted"/>
<organism evidence="1 2">
    <name type="scientific">Ensete ventricosum</name>
    <name type="common">Abyssinian banana</name>
    <name type="synonym">Musa ensete</name>
    <dbReference type="NCBI Taxonomy" id="4639"/>
    <lineage>
        <taxon>Eukaryota</taxon>
        <taxon>Viridiplantae</taxon>
        <taxon>Streptophyta</taxon>
        <taxon>Embryophyta</taxon>
        <taxon>Tracheophyta</taxon>
        <taxon>Spermatophyta</taxon>
        <taxon>Magnoliopsida</taxon>
        <taxon>Liliopsida</taxon>
        <taxon>Zingiberales</taxon>
        <taxon>Musaceae</taxon>
        <taxon>Ensete</taxon>
    </lineage>
</organism>
<feature type="non-terminal residue" evidence="1">
    <location>
        <position position="1"/>
    </location>
</feature>
<evidence type="ECO:0000313" key="2">
    <source>
        <dbReference type="Proteomes" id="UP000287651"/>
    </source>
</evidence>